<keyword evidence="3" id="KW-1185">Reference proteome</keyword>
<name>A0ABX7RA29_9GAMM</name>
<gene>
    <name evidence="2" type="ORF">HIV01_011435</name>
</gene>
<evidence type="ECO:0000256" key="1">
    <source>
        <dbReference type="SAM" id="Phobius"/>
    </source>
</evidence>
<dbReference type="Pfam" id="PF13994">
    <property type="entry name" value="PgaD"/>
    <property type="match status" value="1"/>
</dbReference>
<keyword evidence="1" id="KW-1133">Transmembrane helix</keyword>
<dbReference type="InterPro" id="IPR023829">
    <property type="entry name" value="PGA_PgaD"/>
</dbReference>
<feature type="transmembrane region" description="Helical" evidence="1">
    <location>
        <begin position="23"/>
        <end position="45"/>
    </location>
</feature>
<evidence type="ECO:0000313" key="2">
    <source>
        <dbReference type="EMBL" id="QSX73844.1"/>
    </source>
</evidence>
<feature type="transmembrane region" description="Helical" evidence="1">
    <location>
        <begin position="71"/>
        <end position="88"/>
    </location>
</feature>
<accession>A0ABX7RA29</accession>
<reference evidence="2 3" key="1">
    <citation type="submission" date="2021-02" db="EMBL/GenBank/DDBJ databases">
        <title>Lysobacter arenosi sp. nov., isolated from soil of gangwondo yeongwol, south Korea.</title>
        <authorList>
            <person name="Kim K.R."/>
            <person name="Kim K.H."/>
            <person name="Jeon C.O."/>
        </authorList>
    </citation>
    <scope>NUCLEOTIDE SEQUENCE [LARGE SCALE GENOMIC DNA]</scope>
    <source>
        <strain evidence="2 3">R7</strain>
    </source>
</reference>
<keyword evidence="1" id="KW-0812">Transmembrane</keyword>
<protein>
    <recommendedName>
        <fullName evidence="4">Poly-beta-1,6-N-acetyl-D-glucosamine biosynthesis protein PgaD</fullName>
    </recommendedName>
</protein>
<sequence length="152" mass="17040">MTTHWPPVIGAANVPLWARLRDIVLTAAAWLLLAFLLMPMLDALWSETKVLLGLRQSAPAVEWLWLDLRPFLWLIALLSVWMVCYAAVRSWLLKRKIRTAEGSPSLDRAAHAQNLGLTSAEAEKLQQARVMVVEFDADFRISVVGTPEPLQG</sequence>
<evidence type="ECO:0000313" key="3">
    <source>
        <dbReference type="Proteomes" id="UP000663400"/>
    </source>
</evidence>
<proteinExistence type="predicted"/>
<evidence type="ECO:0008006" key="4">
    <source>
        <dbReference type="Google" id="ProtNLM"/>
    </source>
</evidence>
<dbReference type="EMBL" id="CP071517">
    <property type="protein sequence ID" value="QSX73844.1"/>
    <property type="molecule type" value="Genomic_DNA"/>
</dbReference>
<keyword evidence="1" id="KW-0472">Membrane</keyword>
<dbReference type="RefSeq" id="WP_200607213.1">
    <property type="nucleotide sequence ID" value="NZ_CP071517.1"/>
</dbReference>
<dbReference type="Proteomes" id="UP000663400">
    <property type="component" value="Chromosome"/>
</dbReference>
<organism evidence="2 3">
    <name type="scientific">Lysobacter arenosi</name>
    <dbReference type="NCBI Taxonomy" id="2795387"/>
    <lineage>
        <taxon>Bacteria</taxon>
        <taxon>Pseudomonadati</taxon>
        <taxon>Pseudomonadota</taxon>
        <taxon>Gammaproteobacteria</taxon>
        <taxon>Lysobacterales</taxon>
        <taxon>Lysobacteraceae</taxon>
        <taxon>Lysobacter</taxon>
    </lineage>
</organism>